<dbReference type="EMBL" id="AEPB01000063">
    <property type="protein sequence ID" value="EGA88297.1"/>
    <property type="molecule type" value="Genomic_DNA"/>
</dbReference>
<dbReference type="AlphaFoldDB" id="E7RL19"/>
<organism evidence="1 2">
    <name type="scientific">Planococcus donghaensis MPA1U2</name>
    <dbReference type="NCBI Taxonomy" id="933115"/>
    <lineage>
        <taxon>Bacteria</taxon>
        <taxon>Bacillati</taxon>
        <taxon>Bacillota</taxon>
        <taxon>Bacilli</taxon>
        <taxon>Bacillales</taxon>
        <taxon>Caryophanaceae</taxon>
        <taxon>Planococcus</taxon>
    </lineage>
</organism>
<dbReference type="RefSeq" id="WP_008432943.1">
    <property type="nucleotide sequence ID" value="NZ_AEPB01000063.1"/>
</dbReference>
<reference evidence="1 2" key="1">
    <citation type="journal article" date="2011" name="J. Bacteriol.">
        <title>The Draft Genome of Planococcus donghaensis MPA1U2 Reveals Nonsporulation Pathways Controlled by a Conserved Spo0A Regulon.</title>
        <authorList>
            <person name="Pearson M.D."/>
            <person name="Noller H.F."/>
        </authorList>
    </citation>
    <scope>NUCLEOTIDE SEQUENCE [LARGE SCALE GENOMIC DNA]</scope>
    <source>
        <strain evidence="1 2">MPA1U2</strain>
    </source>
</reference>
<evidence type="ECO:0000313" key="2">
    <source>
        <dbReference type="Proteomes" id="UP000003052"/>
    </source>
</evidence>
<comment type="caution">
    <text evidence="1">The sequence shown here is derived from an EMBL/GenBank/DDBJ whole genome shotgun (WGS) entry which is preliminary data.</text>
</comment>
<name>E7RL19_9BACL</name>
<dbReference type="Proteomes" id="UP000003052">
    <property type="component" value="Unassembled WGS sequence"/>
</dbReference>
<evidence type="ECO:0000313" key="1">
    <source>
        <dbReference type="EMBL" id="EGA88297.1"/>
    </source>
</evidence>
<protein>
    <submittedName>
        <fullName evidence="1">Uncharacterized protein</fullName>
    </submittedName>
</protein>
<accession>E7RL19</accession>
<sequence>MFIAISKLTHTYTKPVLELKDNLYAIKNINKSKIPKIKSVIEEERKMKKKGKIQKITQAYTLNHGFLGNI</sequence>
<gene>
    <name evidence="1" type="ORF">GPDM_15971</name>
</gene>
<proteinExistence type="predicted"/>